<gene>
    <name evidence="3" type="ORF">Pro02_75460</name>
</gene>
<evidence type="ECO:0000259" key="2">
    <source>
        <dbReference type="Pfam" id="PF06048"/>
    </source>
</evidence>
<feature type="region of interest" description="Disordered" evidence="1">
    <location>
        <begin position="735"/>
        <end position="754"/>
    </location>
</feature>
<reference evidence="3" key="1">
    <citation type="submission" date="2021-01" db="EMBL/GenBank/DDBJ databases">
        <title>Whole genome shotgun sequence of Planobispora rosea NBRC 15558.</title>
        <authorList>
            <person name="Komaki H."/>
            <person name="Tamura T."/>
        </authorList>
    </citation>
    <scope>NUCLEOTIDE SEQUENCE</scope>
    <source>
        <strain evidence="3">NBRC 15558</strain>
    </source>
</reference>
<evidence type="ECO:0000313" key="3">
    <source>
        <dbReference type="EMBL" id="GIH89138.1"/>
    </source>
</evidence>
<evidence type="ECO:0000256" key="1">
    <source>
        <dbReference type="SAM" id="MobiDB-lite"/>
    </source>
</evidence>
<feature type="domain" description="DUF927" evidence="2">
    <location>
        <begin position="157"/>
        <end position="292"/>
    </location>
</feature>
<organism evidence="3 4">
    <name type="scientific">Planobispora rosea</name>
    <dbReference type="NCBI Taxonomy" id="35762"/>
    <lineage>
        <taxon>Bacteria</taxon>
        <taxon>Bacillati</taxon>
        <taxon>Actinomycetota</taxon>
        <taxon>Actinomycetes</taxon>
        <taxon>Streptosporangiales</taxon>
        <taxon>Streptosporangiaceae</taxon>
        <taxon>Planobispora</taxon>
    </lineage>
</organism>
<dbReference type="Proteomes" id="UP000655044">
    <property type="component" value="Unassembled WGS sequence"/>
</dbReference>
<dbReference type="RefSeq" id="WP_203863710.1">
    <property type="nucleotide sequence ID" value="NZ_BOOI01000108.1"/>
</dbReference>
<dbReference type="InterPro" id="IPR009270">
    <property type="entry name" value="DUF927"/>
</dbReference>
<evidence type="ECO:0000313" key="4">
    <source>
        <dbReference type="Proteomes" id="UP000655044"/>
    </source>
</evidence>
<keyword evidence="4" id="KW-1185">Reference proteome</keyword>
<feature type="region of interest" description="Disordered" evidence="1">
    <location>
        <begin position="592"/>
        <end position="629"/>
    </location>
</feature>
<name>A0A8J3S884_PLARO</name>
<dbReference type="EMBL" id="BOOI01000108">
    <property type="protein sequence ID" value="GIH89138.1"/>
    <property type="molecule type" value="Genomic_DNA"/>
</dbReference>
<sequence length="1163" mass="124088">MTSPAVIPLPIRGLRRVPGSPGYAYRLDPPEVWEVKKSGPDPIPIYDSPRLPWCPEVSRHLVTTDSQGTGITSRQVTITVGEHTATLPLDQVADGTCWNKKFVRIKGRAGREIREVLLNIVEDQAFELPLDETTARWSPEGRLIMPPVDIAPRGYGTVAGTPEQWAELLGEVARSPKMALVVGLTIGGLYLRPLGRQSYMVQIKGGSSEGKTTTLICSASQFGRPEPDGVIRSWSVTKQGPGSWLRSLHCLTGFRDELGSSAMRADQLEASIFSYLQGAERDSADRSGEHRDSQGSWRGCLASTGNESILSQIANEGIAARVIEVSSPLTIDAEHAERVERLACQVYGHGLAAVIERGLRPGEFAELAARCLAEMGAPGGGVVRRLAKSLSFGVAGAVMLAELAGVPALADAARAAAGPILEELGAHLIERGADPGARLLAAVADAMAARPGEWPTRHGYEAMIANDRYPREVAGWDLSSDEGVPAEVAVIPAALRRIAAEADIKDVTIALQNLKARGLLHVQASGKKGRVGYQGMVKVAGSAKRAHLLSGLVPVEVDEPDTQEIPQEQPAQGSTGEPVQPTLELVAEAAPSALEPEAEEPAPHGQPEPGMPTDMAVEMPPPPGSTAEEFTAVNTAPRAADTSAAVPASKAPVSEMNASNDDPPAPAGRVLALAADADGLYTCDGENLTAVEAGPAFDSWPAFLEAVADLIGSGSIAITAQLAIGLGYPEAPSVATPGSRTRVPGTRRKKSAEAPIPRAISEAAAAGWQCSRKGIGAWTSWFKAGSSLQVAVIDWQSREHIQAQCALYLSPADTAMEAAYLLARYRSLTGVPFAYNAGSSFTTMIRERYERGRREPGARTPLRKWDGAGTPAKSLRPREVHLVWQRPIELWTPEELAAQYVIPYDKVWAYLGAINSANLAWDPLEHAGVDAGFQPGRAGYWLVGGSCQPFELLPDLLFRTAADGTGPVWRETTTVAFALKHGLPAEALIDAYLAPEAPAPAGRVRPGRKQGQSHTGRITKEIAERLGAALASLPEGEGVPELPAEEERVRRAVKATYAEGYGMLAHGTAWVQRPDWTDAVVATARTTLIRKVVEIGRQSGRWPIGITSDCAYYATASPDPVKENPGFPLLQRGRPAELGLYRTKSADIMTASDWRRTKLGMEE</sequence>
<proteinExistence type="predicted"/>
<dbReference type="AlphaFoldDB" id="A0A8J3S884"/>
<accession>A0A8J3S884</accession>
<comment type="caution">
    <text evidence="3">The sequence shown here is derived from an EMBL/GenBank/DDBJ whole genome shotgun (WGS) entry which is preliminary data.</text>
</comment>
<protein>
    <recommendedName>
        <fullName evidence="2">DUF927 domain-containing protein</fullName>
    </recommendedName>
</protein>
<dbReference type="Pfam" id="PF06048">
    <property type="entry name" value="DUF927"/>
    <property type="match status" value="1"/>
</dbReference>